<keyword evidence="2" id="KW-0698">rRNA processing</keyword>
<reference evidence="6 7" key="1">
    <citation type="journal article" date="2016" name="Nat. Commun.">
        <title>Thousands of microbial genomes shed light on interconnected biogeochemical processes in an aquifer system.</title>
        <authorList>
            <person name="Anantharaman K."/>
            <person name="Brown C.T."/>
            <person name="Hug L.A."/>
            <person name="Sharon I."/>
            <person name="Castelle C.J."/>
            <person name="Probst A.J."/>
            <person name="Thomas B.C."/>
            <person name="Singh A."/>
            <person name="Wilkins M.J."/>
            <person name="Karaoz U."/>
            <person name="Brodie E.L."/>
            <person name="Williams K.H."/>
            <person name="Hubbard S.S."/>
            <person name="Banfield J.F."/>
        </authorList>
    </citation>
    <scope>NUCLEOTIDE SEQUENCE [LARGE SCALE GENOMIC DNA]</scope>
</reference>
<comment type="caution">
    <text evidence="6">The sequence shown here is derived from an EMBL/GenBank/DDBJ whole genome shotgun (WGS) entry which is preliminary data.</text>
</comment>
<dbReference type="InterPro" id="IPR002903">
    <property type="entry name" value="RsmH"/>
</dbReference>
<dbReference type="EMBL" id="MFSS01000046">
    <property type="protein sequence ID" value="OGI43575.1"/>
    <property type="molecule type" value="Genomic_DNA"/>
</dbReference>
<comment type="similarity">
    <text evidence="1">Belongs to the methyltransferase superfamily. RsmH family.</text>
</comment>
<dbReference type="NCBIfam" id="TIGR00006">
    <property type="entry name" value="16S rRNA (cytosine(1402)-N(4))-methyltransferase RsmH"/>
    <property type="match status" value="1"/>
</dbReference>
<accession>A0A1F6TES2</accession>
<dbReference type="GO" id="GO:0005737">
    <property type="term" value="C:cytoplasm"/>
    <property type="evidence" value="ECO:0007669"/>
    <property type="project" value="TreeGrafter"/>
</dbReference>
<dbReference type="GO" id="GO:0071424">
    <property type="term" value="F:rRNA (cytosine-N4-)-methyltransferase activity"/>
    <property type="evidence" value="ECO:0007669"/>
    <property type="project" value="TreeGrafter"/>
</dbReference>
<evidence type="ECO:0000256" key="5">
    <source>
        <dbReference type="ARBA" id="ARBA00022691"/>
    </source>
</evidence>
<dbReference type="GO" id="GO:0070475">
    <property type="term" value="P:rRNA base methylation"/>
    <property type="evidence" value="ECO:0007669"/>
    <property type="project" value="TreeGrafter"/>
</dbReference>
<dbReference type="Gene3D" id="3.40.50.150">
    <property type="entry name" value="Vaccinia Virus protein VP39"/>
    <property type="match status" value="1"/>
</dbReference>
<dbReference type="STRING" id="1817758.A2150_08315"/>
<dbReference type="SUPFAM" id="SSF53335">
    <property type="entry name" value="S-adenosyl-L-methionine-dependent methyltransferases"/>
    <property type="match status" value="1"/>
</dbReference>
<evidence type="ECO:0000256" key="4">
    <source>
        <dbReference type="ARBA" id="ARBA00022679"/>
    </source>
</evidence>
<keyword evidence="4 6" id="KW-0808">Transferase</keyword>
<evidence type="ECO:0000313" key="7">
    <source>
        <dbReference type="Proteomes" id="UP000177925"/>
    </source>
</evidence>
<sequence length="201" mass="22505">MNELNHRPVLLEEAVQALHLRADGIYVDGTFGRGGHAQAILERLGPEGRLLAFDRDPQAVQTAEQKFFGDARFSMVRGPFSMMEQTITARGWQGKIDGILLDLGVSSPQLDDPRRGFSFRLDGPLDMRMDPDSMPSAAEWLNRAEEQEIAAIIREYGEERFAKRIAKVVCRERAVHPIETTLQLARIVAQAVPTREPGKDP</sequence>
<proteinExistence type="inferred from homology"/>
<evidence type="ECO:0000313" key="6">
    <source>
        <dbReference type="EMBL" id="OGI43575.1"/>
    </source>
</evidence>
<gene>
    <name evidence="6" type="ORF">A2150_08315</name>
</gene>
<organism evidence="6 7">
    <name type="scientific">Candidatus Muproteobacteria bacterium RBG_16_64_11</name>
    <dbReference type="NCBI Taxonomy" id="1817758"/>
    <lineage>
        <taxon>Bacteria</taxon>
        <taxon>Pseudomonadati</taxon>
        <taxon>Pseudomonadota</taxon>
        <taxon>Candidatus Muproteobacteria</taxon>
    </lineage>
</organism>
<dbReference type="SUPFAM" id="SSF81799">
    <property type="entry name" value="Putative methyltransferase TM0872, insert domain"/>
    <property type="match status" value="1"/>
</dbReference>
<dbReference type="InterPro" id="IPR029063">
    <property type="entry name" value="SAM-dependent_MTases_sf"/>
</dbReference>
<feature type="non-terminal residue" evidence="6">
    <location>
        <position position="201"/>
    </location>
</feature>
<dbReference type="PANTHER" id="PTHR11265">
    <property type="entry name" value="S-ADENOSYL-METHYLTRANSFERASE MRAW"/>
    <property type="match status" value="1"/>
</dbReference>
<dbReference type="PANTHER" id="PTHR11265:SF0">
    <property type="entry name" value="12S RRNA N4-METHYLCYTIDINE METHYLTRANSFERASE"/>
    <property type="match status" value="1"/>
</dbReference>
<keyword evidence="3 6" id="KW-0489">Methyltransferase</keyword>
<evidence type="ECO:0000256" key="1">
    <source>
        <dbReference type="ARBA" id="ARBA00010396"/>
    </source>
</evidence>
<dbReference type="Proteomes" id="UP000177925">
    <property type="component" value="Unassembled WGS sequence"/>
</dbReference>
<name>A0A1F6TES2_9PROT</name>
<protein>
    <submittedName>
        <fullName evidence="6">16S rRNA (Cytosine(1402)-N(4))-methyltransferase</fullName>
    </submittedName>
</protein>
<dbReference type="Gene3D" id="1.10.150.170">
    <property type="entry name" value="Putative methyltransferase TM0872, insert domain"/>
    <property type="match status" value="1"/>
</dbReference>
<dbReference type="InterPro" id="IPR023397">
    <property type="entry name" value="SAM-dep_MeTrfase_MraW_recog"/>
</dbReference>
<evidence type="ECO:0000256" key="3">
    <source>
        <dbReference type="ARBA" id="ARBA00022603"/>
    </source>
</evidence>
<dbReference type="AlphaFoldDB" id="A0A1F6TES2"/>
<evidence type="ECO:0000256" key="2">
    <source>
        <dbReference type="ARBA" id="ARBA00022552"/>
    </source>
</evidence>
<keyword evidence="5" id="KW-0949">S-adenosyl-L-methionine</keyword>
<dbReference type="Pfam" id="PF01795">
    <property type="entry name" value="Methyltransf_5"/>
    <property type="match status" value="1"/>
</dbReference>